<feature type="domain" description="DDE Tnp4" evidence="9">
    <location>
        <begin position="535"/>
        <end position="628"/>
    </location>
</feature>
<evidence type="ECO:0000259" key="9">
    <source>
        <dbReference type="Pfam" id="PF13359"/>
    </source>
</evidence>
<feature type="region of interest" description="Disordered" evidence="8">
    <location>
        <begin position="1"/>
        <end position="24"/>
    </location>
</feature>
<dbReference type="GO" id="GO:0016787">
    <property type="term" value="F:hydrolase activity"/>
    <property type="evidence" value="ECO:0007669"/>
    <property type="project" value="UniProtKB-KW"/>
</dbReference>
<comment type="cofactor">
    <cofactor evidence="1">
        <name>a divalent metal cation</name>
        <dbReference type="ChEBI" id="CHEBI:60240"/>
    </cofactor>
</comment>
<dbReference type="InterPro" id="IPR027806">
    <property type="entry name" value="HARBI1_dom"/>
</dbReference>
<feature type="compositionally biased region" description="Low complexity" evidence="8">
    <location>
        <begin position="230"/>
        <end position="257"/>
    </location>
</feature>
<accession>A0A811PBQ8</accession>
<evidence type="ECO:0000256" key="6">
    <source>
        <dbReference type="ARBA" id="ARBA00022801"/>
    </source>
</evidence>
<keyword evidence="4" id="KW-0540">Nuclease</keyword>
<protein>
    <recommendedName>
        <fullName evidence="13">DDE Tnp4 domain-containing protein</fullName>
    </recommendedName>
</protein>
<name>A0A811PBQ8_9POAL</name>
<evidence type="ECO:0000256" key="1">
    <source>
        <dbReference type="ARBA" id="ARBA00001968"/>
    </source>
</evidence>
<dbReference type="AlphaFoldDB" id="A0A811PBQ8"/>
<keyword evidence="7" id="KW-0539">Nucleus</keyword>
<evidence type="ECO:0000256" key="4">
    <source>
        <dbReference type="ARBA" id="ARBA00022722"/>
    </source>
</evidence>
<dbReference type="GO" id="GO:0005634">
    <property type="term" value="C:nucleus"/>
    <property type="evidence" value="ECO:0007669"/>
    <property type="project" value="UniProtKB-SubCell"/>
</dbReference>
<evidence type="ECO:0000256" key="7">
    <source>
        <dbReference type="ARBA" id="ARBA00023242"/>
    </source>
</evidence>
<evidence type="ECO:0000259" key="10">
    <source>
        <dbReference type="Pfam" id="PF26138"/>
    </source>
</evidence>
<evidence type="ECO:0000256" key="8">
    <source>
        <dbReference type="SAM" id="MobiDB-lite"/>
    </source>
</evidence>
<evidence type="ECO:0000313" key="11">
    <source>
        <dbReference type="EMBL" id="CAD6237933.1"/>
    </source>
</evidence>
<reference evidence="11" key="1">
    <citation type="submission" date="2020-10" db="EMBL/GenBank/DDBJ databases">
        <authorList>
            <person name="Han B."/>
            <person name="Lu T."/>
            <person name="Zhao Q."/>
            <person name="Huang X."/>
            <person name="Zhao Y."/>
        </authorList>
    </citation>
    <scope>NUCLEOTIDE SEQUENCE</scope>
</reference>
<comment type="similarity">
    <text evidence="3">Belongs to the HARBI1 family.</text>
</comment>
<dbReference type="InterPro" id="IPR045249">
    <property type="entry name" value="HARBI1-like"/>
</dbReference>
<feature type="region of interest" description="Disordered" evidence="8">
    <location>
        <begin position="136"/>
        <end position="168"/>
    </location>
</feature>
<evidence type="ECO:0000256" key="2">
    <source>
        <dbReference type="ARBA" id="ARBA00004123"/>
    </source>
</evidence>
<dbReference type="Pfam" id="PF13359">
    <property type="entry name" value="DDE_Tnp_4"/>
    <property type="match status" value="1"/>
</dbReference>
<dbReference type="GO" id="GO:0046872">
    <property type="term" value="F:metal ion binding"/>
    <property type="evidence" value="ECO:0007669"/>
    <property type="project" value="UniProtKB-KW"/>
</dbReference>
<sequence>MDGFNGEGNGSEFNVGASGNGSEFDVARYNNVSDYYDARRTRNLFSLEPPGSGSGAYNSYTSVPHPLSSSTIPSPGQLRMSGLNVNASEGWPHIDAYEGILRSGDQAGGIGSSLGPPPVHMPASSGEVHTALMHRQRRPASRLRGARRRGAGHAVADDNNPPVSGKQDWLELKDGWPKYIDELDRMFTGVAVNGETSFVPRVSRRLHYVSSGEEEDHDQVTPLSCATPVSSGSKRSSSTRSSASSPSKKSKSAAVRSMDANMSRFNSSYEIRTVMMQNCWKERQQQVAALDEEKNIKKQEQKLVAATAREVGAHKIQGLWVGVINICKDDDARNVFLETPVEARLEVIKHYAGEVVDQVDAQLDDDDDWWEEFWNMLLEDDDEATFIYGTYDYAIHLDKYCNRAAYRNPAYTGEEWVQNKLANETACYNMFRMTPQMFYSLHSLLTTNYGLTSSTKCTSIEALAMFLWILGAPQSVRQAEDRFERSLGTVHNLFYKVLSSVLDLSADIIKPRDPDFTTMHPRVQNVSLLNLQVLTAVEKYYLVDSGYANRLGFLSPYRQTKYHIQDFQNAPEPQGIKEIFNYAHSSLRNVIERAFGVLKMKWRILFNIPSYPPETQTHIIVACMALHNFIRINGGFDGDFGMLDSNVNYAPVEAYVDQPEIEPAPDSADMESMNAFRDRLAHYLFNRS</sequence>
<dbReference type="GO" id="GO:0004518">
    <property type="term" value="F:nuclease activity"/>
    <property type="evidence" value="ECO:0007669"/>
    <property type="project" value="UniProtKB-KW"/>
</dbReference>
<proteinExistence type="inferred from homology"/>
<dbReference type="PANTHER" id="PTHR22930:SF251">
    <property type="entry name" value="DDE TNP4 DOMAIN-CONTAINING PROTEIN"/>
    <property type="match status" value="1"/>
</dbReference>
<keyword evidence="6" id="KW-0378">Hydrolase</keyword>
<evidence type="ECO:0000313" key="12">
    <source>
        <dbReference type="Proteomes" id="UP000604825"/>
    </source>
</evidence>
<keyword evidence="12" id="KW-1185">Reference proteome</keyword>
<organism evidence="11 12">
    <name type="scientific">Miscanthus lutarioriparius</name>
    <dbReference type="NCBI Taxonomy" id="422564"/>
    <lineage>
        <taxon>Eukaryota</taxon>
        <taxon>Viridiplantae</taxon>
        <taxon>Streptophyta</taxon>
        <taxon>Embryophyta</taxon>
        <taxon>Tracheophyta</taxon>
        <taxon>Spermatophyta</taxon>
        <taxon>Magnoliopsida</taxon>
        <taxon>Liliopsida</taxon>
        <taxon>Poales</taxon>
        <taxon>Poaceae</taxon>
        <taxon>PACMAD clade</taxon>
        <taxon>Panicoideae</taxon>
        <taxon>Andropogonodae</taxon>
        <taxon>Andropogoneae</taxon>
        <taxon>Saccharinae</taxon>
        <taxon>Miscanthus</taxon>
    </lineage>
</organism>
<feature type="domain" description="DUF8040" evidence="10">
    <location>
        <begin position="410"/>
        <end position="502"/>
    </location>
</feature>
<evidence type="ECO:0000256" key="5">
    <source>
        <dbReference type="ARBA" id="ARBA00022723"/>
    </source>
</evidence>
<dbReference type="PANTHER" id="PTHR22930">
    <property type="match status" value="1"/>
</dbReference>
<dbReference type="OrthoDB" id="655371at2759"/>
<dbReference type="Pfam" id="PF26138">
    <property type="entry name" value="DUF8040"/>
    <property type="match status" value="1"/>
</dbReference>
<feature type="region of interest" description="Disordered" evidence="8">
    <location>
        <begin position="210"/>
        <end position="257"/>
    </location>
</feature>
<dbReference type="Proteomes" id="UP000604825">
    <property type="component" value="Unassembled WGS sequence"/>
</dbReference>
<dbReference type="InterPro" id="IPR058353">
    <property type="entry name" value="DUF8040"/>
</dbReference>
<comment type="caution">
    <text evidence="11">The sequence shown here is derived from an EMBL/GenBank/DDBJ whole genome shotgun (WGS) entry which is preliminary data.</text>
</comment>
<evidence type="ECO:0000256" key="3">
    <source>
        <dbReference type="ARBA" id="ARBA00006958"/>
    </source>
</evidence>
<feature type="compositionally biased region" description="Basic residues" evidence="8">
    <location>
        <begin position="136"/>
        <end position="151"/>
    </location>
</feature>
<gene>
    <name evidence="11" type="ORF">NCGR_LOCUS25328</name>
</gene>
<comment type="subcellular location">
    <subcellularLocation>
        <location evidence="2">Nucleus</location>
    </subcellularLocation>
</comment>
<keyword evidence="5" id="KW-0479">Metal-binding</keyword>
<dbReference type="EMBL" id="CAJGYO010000006">
    <property type="protein sequence ID" value="CAD6237933.1"/>
    <property type="molecule type" value="Genomic_DNA"/>
</dbReference>
<evidence type="ECO:0008006" key="13">
    <source>
        <dbReference type="Google" id="ProtNLM"/>
    </source>
</evidence>